<dbReference type="Pfam" id="PF07859">
    <property type="entry name" value="Abhydrolase_3"/>
    <property type="match status" value="1"/>
</dbReference>
<dbReference type="Proteomes" id="UP000091956">
    <property type="component" value="Unassembled WGS sequence"/>
</dbReference>
<accession>A0A1B8GRE8</accession>
<evidence type="ECO:0000313" key="4">
    <source>
        <dbReference type="Proteomes" id="UP000091956"/>
    </source>
</evidence>
<evidence type="ECO:0000313" key="3">
    <source>
        <dbReference type="EMBL" id="OBT98407.1"/>
    </source>
</evidence>
<evidence type="ECO:0000259" key="2">
    <source>
        <dbReference type="Pfam" id="PF07859"/>
    </source>
</evidence>
<dbReference type="InterPro" id="IPR050300">
    <property type="entry name" value="GDXG_lipolytic_enzyme"/>
</dbReference>
<dbReference type="InterPro" id="IPR013094">
    <property type="entry name" value="AB_hydrolase_3"/>
</dbReference>
<protein>
    <recommendedName>
        <fullName evidence="2">Alpha/beta hydrolase fold-3 domain-containing protein</fullName>
    </recommendedName>
</protein>
<dbReference type="STRING" id="342668.A0A1B8GRE8"/>
<dbReference type="EMBL" id="KV460217">
    <property type="protein sequence ID" value="OBT98407.1"/>
    <property type="molecule type" value="Genomic_DNA"/>
</dbReference>
<proteinExistence type="predicted"/>
<dbReference type="GO" id="GO:0016787">
    <property type="term" value="F:hydrolase activity"/>
    <property type="evidence" value="ECO:0007669"/>
    <property type="project" value="UniProtKB-KW"/>
</dbReference>
<gene>
    <name evidence="3" type="ORF">VE01_03181</name>
</gene>
<feature type="domain" description="Alpha/beta hydrolase fold-3" evidence="2">
    <location>
        <begin position="98"/>
        <end position="309"/>
    </location>
</feature>
<evidence type="ECO:0000256" key="1">
    <source>
        <dbReference type="ARBA" id="ARBA00022801"/>
    </source>
</evidence>
<keyword evidence="4" id="KW-1185">Reference proteome</keyword>
<dbReference type="PANTHER" id="PTHR48081">
    <property type="entry name" value="AB HYDROLASE SUPERFAMILY PROTEIN C4A8.06C"/>
    <property type="match status" value="1"/>
</dbReference>
<reference evidence="4" key="2">
    <citation type="journal article" date="2018" name="Nat. Commun.">
        <title>Extreme sensitivity to ultraviolet light in the fungal pathogen causing white-nose syndrome of bats.</title>
        <authorList>
            <person name="Palmer J.M."/>
            <person name="Drees K.P."/>
            <person name="Foster J.T."/>
            <person name="Lindner D.L."/>
        </authorList>
    </citation>
    <scope>NUCLEOTIDE SEQUENCE [LARGE SCALE GENOMIC DNA]</scope>
    <source>
        <strain evidence="4">UAMH 10579</strain>
    </source>
</reference>
<dbReference type="RefSeq" id="XP_018132140.1">
    <property type="nucleotide sequence ID" value="XM_018272679.2"/>
</dbReference>
<name>A0A1B8GRE8_9PEZI</name>
<dbReference type="PANTHER" id="PTHR48081:SF8">
    <property type="entry name" value="ALPHA_BETA HYDROLASE FOLD-3 DOMAIN-CONTAINING PROTEIN-RELATED"/>
    <property type="match status" value="1"/>
</dbReference>
<dbReference type="AlphaFoldDB" id="A0A1B8GRE8"/>
<dbReference type="InterPro" id="IPR029058">
    <property type="entry name" value="AB_hydrolase_fold"/>
</dbReference>
<keyword evidence="1" id="KW-0378">Hydrolase</keyword>
<dbReference type="OrthoDB" id="408631at2759"/>
<dbReference type="GeneID" id="28836567"/>
<reference evidence="3 4" key="1">
    <citation type="submission" date="2016-03" db="EMBL/GenBank/DDBJ databases">
        <title>Comparative genomics of Pseudogymnoascus destructans, the fungus causing white-nose syndrome of bats.</title>
        <authorList>
            <person name="Palmer J.M."/>
            <person name="Drees K.P."/>
            <person name="Foster J.T."/>
            <person name="Lindner D.L."/>
        </authorList>
    </citation>
    <scope>NUCLEOTIDE SEQUENCE [LARGE SCALE GENOMIC DNA]</scope>
    <source>
        <strain evidence="3 4">UAMH 10579</strain>
    </source>
</reference>
<sequence>MAAMGARSIPILDPEWVKLVEPTLPEAHRHTAISIDAARRGMAELDAAKVLALDKEMPELKKGLEISNIMVAMRDGEDLEMRIFKPENGESLPVYLGYHGGGWSAGSNDSEELLNRNVSKTLKVIVFSLAYRLAPEHPFPVPFNDAEDGLKWVYENASRFGGDVKKGFVCGGTSSGGHLAALATFRAQEHGIPVSGCFSRAPMVLNRSVAKESWKETLDILPKDVYTPLLNWETCERFYEYMSIPLEELTNPANFPIFANSFEKFPRTYMQVPGIDPLSGEGVLYEKVLRENGVETKIDLYPNMPHPFHNFPQLTTARKSIADAMTGLRWLFRF</sequence>
<dbReference type="SUPFAM" id="SSF53474">
    <property type="entry name" value="alpha/beta-Hydrolases"/>
    <property type="match status" value="1"/>
</dbReference>
<organism evidence="3 4">
    <name type="scientific">Pseudogymnoascus verrucosus</name>
    <dbReference type="NCBI Taxonomy" id="342668"/>
    <lineage>
        <taxon>Eukaryota</taxon>
        <taxon>Fungi</taxon>
        <taxon>Dikarya</taxon>
        <taxon>Ascomycota</taxon>
        <taxon>Pezizomycotina</taxon>
        <taxon>Leotiomycetes</taxon>
        <taxon>Thelebolales</taxon>
        <taxon>Thelebolaceae</taxon>
        <taxon>Pseudogymnoascus</taxon>
    </lineage>
</organism>
<dbReference type="Gene3D" id="3.40.50.1820">
    <property type="entry name" value="alpha/beta hydrolase"/>
    <property type="match status" value="1"/>
</dbReference>